<keyword evidence="2" id="KW-1185">Reference proteome</keyword>
<dbReference type="Proteomes" id="UP000237347">
    <property type="component" value="Unassembled WGS sequence"/>
</dbReference>
<evidence type="ECO:0000313" key="1">
    <source>
        <dbReference type="EMBL" id="KAK7819029.1"/>
    </source>
</evidence>
<accession>A0AAW0IY69</accession>
<gene>
    <name evidence="1" type="ORF">CFP56_040707</name>
</gene>
<organism evidence="1 2">
    <name type="scientific">Quercus suber</name>
    <name type="common">Cork oak</name>
    <dbReference type="NCBI Taxonomy" id="58331"/>
    <lineage>
        <taxon>Eukaryota</taxon>
        <taxon>Viridiplantae</taxon>
        <taxon>Streptophyta</taxon>
        <taxon>Embryophyta</taxon>
        <taxon>Tracheophyta</taxon>
        <taxon>Spermatophyta</taxon>
        <taxon>Magnoliopsida</taxon>
        <taxon>eudicotyledons</taxon>
        <taxon>Gunneridae</taxon>
        <taxon>Pentapetalae</taxon>
        <taxon>rosids</taxon>
        <taxon>fabids</taxon>
        <taxon>Fagales</taxon>
        <taxon>Fagaceae</taxon>
        <taxon>Quercus</taxon>
    </lineage>
</organism>
<dbReference type="EMBL" id="PKMF04000799">
    <property type="protein sequence ID" value="KAK7819029.1"/>
    <property type="molecule type" value="Genomic_DNA"/>
</dbReference>
<protein>
    <submittedName>
        <fullName evidence="1">Uncharacterized protein</fullName>
    </submittedName>
</protein>
<evidence type="ECO:0000313" key="2">
    <source>
        <dbReference type="Proteomes" id="UP000237347"/>
    </source>
</evidence>
<name>A0AAW0IY69_QUESU</name>
<comment type="caution">
    <text evidence="1">The sequence shown here is derived from an EMBL/GenBank/DDBJ whole genome shotgun (WGS) entry which is preliminary data.</text>
</comment>
<reference evidence="1 2" key="1">
    <citation type="journal article" date="2018" name="Sci. Data">
        <title>The draft genome sequence of cork oak.</title>
        <authorList>
            <person name="Ramos A.M."/>
            <person name="Usie A."/>
            <person name="Barbosa P."/>
            <person name="Barros P.M."/>
            <person name="Capote T."/>
            <person name="Chaves I."/>
            <person name="Simoes F."/>
            <person name="Abreu I."/>
            <person name="Carrasquinho I."/>
            <person name="Faro C."/>
            <person name="Guimaraes J.B."/>
            <person name="Mendonca D."/>
            <person name="Nobrega F."/>
            <person name="Rodrigues L."/>
            <person name="Saibo N.J.M."/>
            <person name="Varela M.C."/>
            <person name="Egas C."/>
            <person name="Matos J."/>
            <person name="Miguel C.M."/>
            <person name="Oliveira M.M."/>
            <person name="Ricardo C.P."/>
            <person name="Goncalves S."/>
        </authorList>
    </citation>
    <scope>NUCLEOTIDE SEQUENCE [LARGE SCALE GENOMIC DNA]</scope>
    <source>
        <strain evidence="2">cv. HL8</strain>
    </source>
</reference>
<proteinExistence type="predicted"/>
<sequence>MMMMLMMTSLCI</sequence>